<feature type="compositionally biased region" description="Low complexity" evidence="1">
    <location>
        <begin position="91"/>
        <end position="100"/>
    </location>
</feature>
<gene>
    <name evidence="4" type="ORF">AB0L16_29535</name>
</gene>
<keyword evidence="2" id="KW-1133">Transmembrane helix</keyword>
<feature type="transmembrane region" description="Helical" evidence="2">
    <location>
        <begin position="369"/>
        <end position="396"/>
    </location>
</feature>
<sequence>MNDFPGRNSPGPSPSEERPDAAQQRPAEASEAPRTDDTAGADEAAHASQWAPQQPPRQQWSAPMGGSPWGGPPPGGPGRPPGPGTPPPPGYGARPGWGAWTPPPPEAPRPGVIPLRPLAVGEIMQGAIDTTRRYWRTALAISACLAVVTQAVTTIATGLWFGDGVDVESLKDSATPREILDAMGSSIGTLAVSLVLGLIGTIVATAMLTVVVSRAVLGRPASLGDAWRSARPQLLRMGGLLCLVPLLMSAALLAGLVPGLLLYAAGAGTLAGLLTALGALAGTVAMIWLWVRYSLATPALMLEKQSVLSAMRRSAKLVRDSWWRVLGIQLLTVVVATVTAAVINIPISLLQAIASGSAAPADQLTWSSLIISGIGAAISSTLTLPVTAGMTVLLYVDQRIRQESLDLELIRAGREKQSA</sequence>
<feature type="domain" description="Glycerophosphoryl diester phosphodiesterase membrane" evidence="3">
    <location>
        <begin position="275"/>
        <end position="400"/>
    </location>
</feature>
<evidence type="ECO:0000313" key="4">
    <source>
        <dbReference type="EMBL" id="MEV5510521.1"/>
    </source>
</evidence>
<dbReference type="Proteomes" id="UP001552594">
    <property type="component" value="Unassembled WGS sequence"/>
</dbReference>
<feature type="region of interest" description="Disordered" evidence="1">
    <location>
        <begin position="1"/>
        <end position="111"/>
    </location>
</feature>
<feature type="transmembrane region" description="Helical" evidence="2">
    <location>
        <begin position="270"/>
        <end position="291"/>
    </location>
</feature>
<dbReference type="RefSeq" id="WP_193553425.1">
    <property type="nucleotide sequence ID" value="NZ_JBFAUK010000034.1"/>
</dbReference>
<feature type="transmembrane region" description="Helical" evidence="2">
    <location>
        <begin position="138"/>
        <end position="161"/>
    </location>
</feature>
<evidence type="ECO:0000256" key="1">
    <source>
        <dbReference type="SAM" id="MobiDB-lite"/>
    </source>
</evidence>
<evidence type="ECO:0000256" key="2">
    <source>
        <dbReference type="SAM" id="Phobius"/>
    </source>
</evidence>
<dbReference type="Pfam" id="PF10110">
    <property type="entry name" value="GPDPase_memb"/>
    <property type="match status" value="1"/>
</dbReference>
<feature type="compositionally biased region" description="Pro residues" evidence="1">
    <location>
        <begin position="70"/>
        <end position="90"/>
    </location>
</feature>
<organism evidence="4 5">
    <name type="scientific">Streptomyces orinoci</name>
    <name type="common">Streptoverticillium orinoci</name>
    <dbReference type="NCBI Taxonomy" id="67339"/>
    <lineage>
        <taxon>Bacteria</taxon>
        <taxon>Bacillati</taxon>
        <taxon>Actinomycetota</taxon>
        <taxon>Actinomycetes</taxon>
        <taxon>Kitasatosporales</taxon>
        <taxon>Streptomycetaceae</taxon>
        <taxon>Streptomyces</taxon>
    </lineage>
</organism>
<feature type="transmembrane region" description="Helical" evidence="2">
    <location>
        <begin position="238"/>
        <end position="264"/>
    </location>
</feature>
<dbReference type="EMBL" id="JBFAUK010000034">
    <property type="protein sequence ID" value="MEV5510521.1"/>
    <property type="molecule type" value="Genomic_DNA"/>
</dbReference>
<dbReference type="PANTHER" id="PTHR33133">
    <property type="entry name" value="OS08G0107100 PROTEIN-RELATED"/>
    <property type="match status" value="1"/>
</dbReference>
<feature type="compositionally biased region" description="Low complexity" evidence="1">
    <location>
        <begin position="47"/>
        <end position="66"/>
    </location>
</feature>
<evidence type="ECO:0000313" key="5">
    <source>
        <dbReference type="Proteomes" id="UP001552594"/>
    </source>
</evidence>
<keyword evidence="2" id="KW-0472">Membrane</keyword>
<dbReference type="PANTHER" id="PTHR33133:SF1">
    <property type="entry name" value="EXPRESSED PROTEIN-RELATED"/>
    <property type="match status" value="1"/>
</dbReference>
<evidence type="ECO:0000259" key="3">
    <source>
        <dbReference type="Pfam" id="PF10110"/>
    </source>
</evidence>
<proteinExistence type="predicted"/>
<reference evidence="4 5" key="1">
    <citation type="submission" date="2024-06" db="EMBL/GenBank/DDBJ databases">
        <title>The Natural Products Discovery Center: Release of the First 8490 Sequenced Strains for Exploring Actinobacteria Biosynthetic Diversity.</title>
        <authorList>
            <person name="Kalkreuter E."/>
            <person name="Kautsar S.A."/>
            <person name="Yang D."/>
            <person name="Bader C.D."/>
            <person name="Teijaro C.N."/>
            <person name="Fluegel L."/>
            <person name="Davis C.M."/>
            <person name="Simpson J.R."/>
            <person name="Lauterbach L."/>
            <person name="Steele A.D."/>
            <person name="Gui C."/>
            <person name="Meng S."/>
            <person name="Li G."/>
            <person name="Viehrig K."/>
            <person name="Ye F."/>
            <person name="Su P."/>
            <person name="Kiefer A.F."/>
            <person name="Nichols A."/>
            <person name="Cepeda A.J."/>
            <person name="Yan W."/>
            <person name="Fan B."/>
            <person name="Jiang Y."/>
            <person name="Adhikari A."/>
            <person name="Zheng C.-J."/>
            <person name="Schuster L."/>
            <person name="Cowan T.M."/>
            <person name="Smanski M.J."/>
            <person name="Chevrette M.G."/>
            <person name="De Carvalho L.P.S."/>
            <person name="Shen B."/>
        </authorList>
    </citation>
    <scope>NUCLEOTIDE SEQUENCE [LARGE SCALE GENOMIC DNA]</scope>
    <source>
        <strain evidence="4 5">NPDC052347</strain>
    </source>
</reference>
<name>A0ABV3K5U5_STRON</name>
<comment type="caution">
    <text evidence="4">The sequence shown here is derived from an EMBL/GenBank/DDBJ whole genome shotgun (WGS) entry which is preliminary data.</text>
</comment>
<dbReference type="InterPro" id="IPR018476">
    <property type="entry name" value="GlyceroP-diester-Pdiesterase_M"/>
</dbReference>
<keyword evidence="2" id="KW-0812">Transmembrane</keyword>
<protein>
    <submittedName>
        <fullName evidence="4">Glycerophosphoryl diester phosphodiesterase membrane domain-containing protein</fullName>
    </submittedName>
</protein>
<feature type="transmembrane region" description="Helical" evidence="2">
    <location>
        <begin position="190"/>
        <end position="217"/>
    </location>
</feature>
<keyword evidence="5" id="KW-1185">Reference proteome</keyword>
<accession>A0ABV3K5U5</accession>
<feature type="transmembrane region" description="Helical" evidence="2">
    <location>
        <begin position="322"/>
        <end position="349"/>
    </location>
</feature>